<organism evidence="3 4">
    <name type="scientific">Paenibacillus silagei</name>
    <dbReference type="NCBI Taxonomy" id="1670801"/>
    <lineage>
        <taxon>Bacteria</taxon>
        <taxon>Bacillati</taxon>
        <taxon>Bacillota</taxon>
        <taxon>Bacilli</taxon>
        <taxon>Bacillales</taxon>
        <taxon>Paenibacillaceae</taxon>
        <taxon>Paenibacillus</taxon>
    </lineage>
</organism>
<evidence type="ECO:0000256" key="2">
    <source>
        <dbReference type="SAM" id="SignalP"/>
    </source>
</evidence>
<protein>
    <submittedName>
        <fullName evidence="3">TolB protein</fullName>
    </submittedName>
</protein>
<dbReference type="Gene3D" id="2.120.10.30">
    <property type="entry name" value="TolB, C-terminal domain"/>
    <property type="match status" value="1"/>
</dbReference>
<feature type="region of interest" description="Disordered" evidence="1">
    <location>
        <begin position="26"/>
        <end position="65"/>
    </location>
</feature>
<dbReference type="PROSITE" id="PS51257">
    <property type="entry name" value="PROKAR_LIPOPROTEIN"/>
    <property type="match status" value="1"/>
</dbReference>
<dbReference type="RefSeq" id="WP_209877189.1">
    <property type="nucleotide sequence ID" value="NZ_JAGGLV010000018.1"/>
</dbReference>
<evidence type="ECO:0000313" key="3">
    <source>
        <dbReference type="EMBL" id="MBP2114577.1"/>
    </source>
</evidence>
<reference evidence="3 4" key="1">
    <citation type="submission" date="2021-03" db="EMBL/GenBank/DDBJ databases">
        <title>Genomic Encyclopedia of Type Strains, Phase IV (KMG-IV): sequencing the most valuable type-strain genomes for metagenomic binning, comparative biology and taxonomic classification.</title>
        <authorList>
            <person name="Goeker M."/>
        </authorList>
    </citation>
    <scope>NUCLEOTIDE SEQUENCE [LARGE SCALE GENOMIC DNA]</scope>
    <source>
        <strain evidence="3 4">DSM 101953</strain>
    </source>
</reference>
<evidence type="ECO:0000256" key="1">
    <source>
        <dbReference type="SAM" id="MobiDB-lite"/>
    </source>
</evidence>
<feature type="region of interest" description="Disordered" evidence="1">
    <location>
        <begin position="344"/>
        <end position="376"/>
    </location>
</feature>
<evidence type="ECO:0000313" key="4">
    <source>
        <dbReference type="Proteomes" id="UP000773462"/>
    </source>
</evidence>
<dbReference type="EMBL" id="JAGGLV010000018">
    <property type="protein sequence ID" value="MBP2114577.1"/>
    <property type="molecule type" value="Genomic_DNA"/>
</dbReference>
<feature type="chain" id="PRO_5045049189" evidence="2">
    <location>
        <begin position="29"/>
        <end position="376"/>
    </location>
</feature>
<proteinExistence type="predicted"/>
<dbReference type="InterPro" id="IPR011042">
    <property type="entry name" value="6-blade_b-propeller_TolB-like"/>
</dbReference>
<keyword evidence="4" id="KW-1185">Reference proteome</keyword>
<keyword evidence="2" id="KW-0732">Signal</keyword>
<sequence length="376" mass="40002">MNTRTWKLAIVPALLMTLAACSSNQASAPAVSPSPQPTAAPVEASAQPTEGPKVTPAPAEAAGVTVGESKQYEKIAISDWKDDRTVVVSKQNDKLGPISSGELKGSYPQSLYFFHPDTGEYELIAEKANMMLGDAKLSANQLFLLYSEFSLGDPVYNVMDLGSKKTFTIKGDAIAGAMGAEWADKDTVVGPAYSGGAYTATATSMKIAPVEGLGGEGLIVVRQIKDKIYYTSNSKDSLHSLDLNTKVKADLNIPGTSSVIPSPDEEQMLILQYKETTQSLLLSGTDGKNPRTLVEGAELGAVSWSPDQRLIAYSVTIEENGTTNNTLYVYDLSSDKSVQIAESNGTMTTSWSPSGKQLAYTERDDSGSSSSIVQLK</sequence>
<dbReference type="SUPFAM" id="SSF82171">
    <property type="entry name" value="DPP6 N-terminal domain-like"/>
    <property type="match status" value="1"/>
</dbReference>
<accession>A0ABS4NWZ3</accession>
<gene>
    <name evidence="3" type="ORF">J2Z70_004746</name>
</gene>
<feature type="signal peptide" evidence="2">
    <location>
        <begin position="1"/>
        <end position="28"/>
    </location>
</feature>
<feature type="compositionally biased region" description="Polar residues" evidence="1">
    <location>
        <begin position="344"/>
        <end position="355"/>
    </location>
</feature>
<name>A0ABS4NWZ3_9BACL</name>
<feature type="compositionally biased region" description="Polar residues" evidence="1">
    <location>
        <begin position="367"/>
        <end position="376"/>
    </location>
</feature>
<comment type="caution">
    <text evidence="3">The sequence shown here is derived from an EMBL/GenBank/DDBJ whole genome shotgun (WGS) entry which is preliminary data.</text>
</comment>
<dbReference type="Proteomes" id="UP000773462">
    <property type="component" value="Unassembled WGS sequence"/>
</dbReference>